<evidence type="ECO:0000313" key="1">
    <source>
        <dbReference type="EMBL" id="NUB01223.1"/>
    </source>
</evidence>
<dbReference type="PROSITE" id="PS00330">
    <property type="entry name" value="HEMOLYSIN_CALCIUM"/>
    <property type="match status" value="1"/>
</dbReference>
<keyword evidence="2" id="KW-1185">Reference proteome</keyword>
<organism evidence="1 2">
    <name type="scientific">Azospirillum melinis</name>
    <dbReference type="NCBI Taxonomy" id="328839"/>
    <lineage>
        <taxon>Bacteria</taxon>
        <taxon>Pseudomonadati</taxon>
        <taxon>Pseudomonadota</taxon>
        <taxon>Alphaproteobacteria</taxon>
        <taxon>Rhodospirillales</taxon>
        <taxon>Azospirillaceae</taxon>
        <taxon>Azospirillum</taxon>
    </lineage>
</organism>
<dbReference type="SUPFAM" id="SSF51120">
    <property type="entry name" value="beta-Roll"/>
    <property type="match status" value="1"/>
</dbReference>
<proteinExistence type="predicted"/>
<dbReference type="InterPro" id="IPR018511">
    <property type="entry name" value="Hemolysin-typ_Ca-bd_CS"/>
</dbReference>
<accession>A0ABX2KHG1</accession>
<dbReference type="PRINTS" id="PR00313">
    <property type="entry name" value="CABNDNGRPT"/>
</dbReference>
<gene>
    <name evidence="1" type="ORF">GBZ48_18300</name>
</gene>
<evidence type="ECO:0008006" key="3">
    <source>
        <dbReference type="Google" id="ProtNLM"/>
    </source>
</evidence>
<name>A0ABX2KHG1_9PROT</name>
<sequence length="113" mass="11861">MYGNLGNDALYGGQGADDLLGNFDDDVLNGDTGDDSLSGGAGPDLFVFRPGAGNDWIYDFNPSQGDLLDTGDRGAWCEAGTNGILVYLSGGTDAINMWGLCVSDFSTIWLKPL</sequence>
<protein>
    <recommendedName>
        <fullName evidence="3">Calcium-binding protein</fullName>
    </recommendedName>
</protein>
<comment type="caution">
    <text evidence="1">The sequence shown here is derived from an EMBL/GenBank/DDBJ whole genome shotgun (WGS) entry which is preliminary data.</text>
</comment>
<reference evidence="1 2" key="1">
    <citation type="submission" date="2019-10" db="EMBL/GenBank/DDBJ databases">
        <title>Genome sequence of Azospirillum melinis.</title>
        <authorList>
            <person name="Ambrosini A."/>
            <person name="Sant'Anna F.H."/>
            <person name="Cassan F.D."/>
            <person name="Souza E.M."/>
            <person name="Passaglia L.M.P."/>
        </authorList>
    </citation>
    <scope>NUCLEOTIDE SEQUENCE [LARGE SCALE GENOMIC DNA]</scope>
    <source>
        <strain evidence="1 2">TMCY0552</strain>
    </source>
</reference>
<dbReference type="Gene3D" id="2.150.10.10">
    <property type="entry name" value="Serralysin-like metalloprotease, C-terminal"/>
    <property type="match status" value="1"/>
</dbReference>
<dbReference type="InterPro" id="IPR001343">
    <property type="entry name" value="Hemolysn_Ca-bd"/>
</dbReference>
<dbReference type="InterPro" id="IPR011049">
    <property type="entry name" value="Serralysin-like_metalloprot_C"/>
</dbReference>
<dbReference type="EMBL" id="WHOS01000023">
    <property type="protein sequence ID" value="NUB01223.1"/>
    <property type="molecule type" value="Genomic_DNA"/>
</dbReference>
<dbReference type="Pfam" id="PF00353">
    <property type="entry name" value="HemolysinCabind"/>
    <property type="match status" value="1"/>
</dbReference>
<evidence type="ECO:0000313" key="2">
    <source>
        <dbReference type="Proteomes" id="UP000605086"/>
    </source>
</evidence>
<dbReference type="Proteomes" id="UP000605086">
    <property type="component" value="Unassembled WGS sequence"/>
</dbReference>